<dbReference type="SUPFAM" id="SSF47413">
    <property type="entry name" value="lambda repressor-like DNA-binding domains"/>
    <property type="match status" value="1"/>
</dbReference>
<evidence type="ECO:0000313" key="6">
    <source>
        <dbReference type="EMBL" id="GAA3641089.1"/>
    </source>
</evidence>
<dbReference type="InterPro" id="IPR046335">
    <property type="entry name" value="LacI/GalR-like_sensor"/>
</dbReference>
<evidence type="ECO:0000256" key="4">
    <source>
        <dbReference type="SAM" id="MobiDB-lite"/>
    </source>
</evidence>
<dbReference type="Proteomes" id="UP001501697">
    <property type="component" value="Unassembled WGS sequence"/>
</dbReference>
<dbReference type="Gene3D" id="3.40.50.2300">
    <property type="match status" value="2"/>
</dbReference>
<keyword evidence="7" id="KW-1185">Reference proteome</keyword>
<feature type="region of interest" description="Disordered" evidence="4">
    <location>
        <begin position="1"/>
        <end position="22"/>
    </location>
</feature>
<evidence type="ECO:0000256" key="3">
    <source>
        <dbReference type="ARBA" id="ARBA00023163"/>
    </source>
</evidence>
<gene>
    <name evidence="6" type="ORF">GCM10022200_26030</name>
</gene>
<evidence type="ECO:0000256" key="2">
    <source>
        <dbReference type="ARBA" id="ARBA00023125"/>
    </source>
</evidence>
<dbReference type="InterPro" id="IPR010982">
    <property type="entry name" value="Lambda_DNA-bd_dom_sf"/>
</dbReference>
<dbReference type="PROSITE" id="PS00356">
    <property type="entry name" value="HTH_LACI_1"/>
    <property type="match status" value="1"/>
</dbReference>
<organism evidence="6 7">
    <name type="scientific">Microbacterium awajiense</name>
    <dbReference type="NCBI Taxonomy" id="415214"/>
    <lineage>
        <taxon>Bacteria</taxon>
        <taxon>Bacillati</taxon>
        <taxon>Actinomycetota</taxon>
        <taxon>Actinomycetes</taxon>
        <taxon>Micrococcales</taxon>
        <taxon>Microbacteriaceae</taxon>
        <taxon>Microbacterium</taxon>
    </lineage>
</organism>
<dbReference type="PANTHER" id="PTHR30146">
    <property type="entry name" value="LACI-RELATED TRANSCRIPTIONAL REPRESSOR"/>
    <property type="match status" value="1"/>
</dbReference>
<keyword evidence="2 6" id="KW-0238">DNA-binding</keyword>
<evidence type="ECO:0000313" key="7">
    <source>
        <dbReference type="Proteomes" id="UP001501697"/>
    </source>
</evidence>
<evidence type="ECO:0000256" key="1">
    <source>
        <dbReference type="ARBA" id="ARBA00023015"/>
    </source>
</evidence>
<dbReference type="InterPro" id="IPR028082">
    <property type="entry name" value="Peripla_BP_I"/>
</dbReference>
<reference evidence="7" key="1">
    <citation type="journal article" date="2019" name="Int. J. Syst. Evol. Microbiol.">
        <title>The Global Catalogue of Microorganisms (GCM) 10K type strain sequencing project: providing services to taxonomists for standard genome sequencing and annotation.</title>
        <authorList>
            <consortium name="The Broad Institute Genomics Platform"/>
            <consortium name="The Broad Institute Genome Sequencing Center for Infectious Disease"/>
            <person name="Wu L."/>
            <person name="Ma J."/>
        </authorList>
    </citation>
    <scope>NUCLEOTIDE SEQUENCE [LARGE SCALE GENOMIC DNA]</scope>
    <source>
        <strain evidence="7">JCM 16544</strain>
    </source>
</reference>
<dbReference type="Pfam" id="PF00356">
    <property type="entry name" value="LacI"/>
    <property type="match status" value="1"/>
</dbReference>
<protein>
    <submittedName>
        <fullName evidence="6">LacI family DNA-binding transcriptional regulator</fullName>
    </submittedName>
</protein>
<evidence type="ECO:0000259" key="5">
    <source>
        <dbReference type="PROSITE" id="PS50932"/>
    </source>
</evidence>
<dbReference type="PANTHER" id="PTHR30146:SF138">
    <property type="entry name" value="TRANSCRIPTIONAL REGULATORY PROTEIN"/>
    <property type="match status" value="1"/>
</dbReference>
<proteinExistence type="predicted"/>
<dbReference type="CDD" id="cd06267">
    <property type="entry name" value="PBP1_LacI_sugar_binding-like"/>
    <property type="match status" value="1"/>
</dbReference>
<name>A0ABP7AVF4_9MICO</name>
<sequence length="361" mass="38161">MARVPMGEVQPSEPSPEASEIPGELAERIRRRGGRATIYDIAELAGVSPSTVSRALSKPGRISAKTEARIRDAASRLSFRINPMARALPTGRSQTLALLVADITNPVVFGIVRGAEHEAARAGYTLVVAESQESGETEAETTSRLMPSVDGIILASTRLSDDAIRLTAARTPVVLINRAVSEVDSVLPDVEKGVAELLNHLHALGHRSIVYLAGPQISWVSGRRWESLLDSSEALGMAIVEIGPTTPTIDGGRGALRRVLASKSTAAVAFNDLIAIGLMQAAARQGVEIPGELSVAGFDNVFGSELMCPSVTTVGSELEQAGRRAVRVLLARLGGDDVEDASELLDTELIVRESTGPPRDV</sequence>
<dbReference type="Pfam" id="PF13377">
    <property type="entry name" value="Peripla_BP_3"/>
    <property type="match status" value="1"/>
</dbReference>
<comment type="caution">
    <text evidence="6">The sequence shown here is derived from an EMBL/GenBank/DDBJ whole genome shotgun (WGS) entry which is preliminary data.</text>
</comment>
<keyword evidence="3" id="KW-0804">Transcription</keyword>
<feature type="domain" description="HTH lacI-type" evidence="5">
    <location>
        <begin position="36"/>
        <end position="90"/>
    </location>
</feature>
<dbReference type="RefSeq" id="WP_344739272.1">
    <property type="nucleotide sequence ID" value="NZ_BAAAYU010000005.1"/>
</dbReference>
<accession>A0ABP7AVF4</accession>
<feature type="compositionally biased region" description="Low complexity" evidence="4">
    <location>
        <begin position="11"/>
        <end position="20"/>
    </location>
</feature>
<dbReference type="CDD" id="cd01392">
    <property type="entry name" value="HTH_LacI"/>
    <property type="match status" value="1"/>
</dbReference>
<dbReference type="Gene3D" id="1.10.260.40">
    <property type="entry name" value="lambda repressor-like DNA-binding domains"/>
    <property type="match status" value="1"/>
</dbReference>
<keyword evidence="1" id="KW-0805">Transcription regulation</keyword>
<dbReference type="SUPFAM" id="SSF53822">
    <property type="entry name" value="Periplasmic binding protein-like I"/>
    <property type="match status" value="1"/>
</dbReference>
<dbReference type="SMART" id="SM00354">
    <property type="entry name" value="HTH_LACI"/>
    <property type="match status" value="1"/>
</dbReference>
<dbReference type="InterPro" id="IPR000843">
    <property type="entry name" value="HTH_LacI"/>
</dbReference>
<dbReference type="GO" id="GO:0003677">
    <property type="term" value="F:DNA binding"/>
    <property type="evidence" value="ECO:0007669"/>
    <property type="project" value="UniProtKB-KW"/>
</dbReference>
<dbReference type="EMBL" id="BAAAYU010000005">
    <property type="protein sequence ID" value="GAA3641089.1"/>
    <property type="molecule type" value="Genomic_DNA"/>
</dbReference>
<dbReference type="PROSITE" id="PS50932">
    <property type="entry name" value="HTH_LACI_2"/>
    <property type="match status" value="1"/>
</dbReference>